<comment type="caution">
    <text evidence="2">The sequence shown here is derived from an EMBL/GenBank/DDBJ whole genome shotgun (WGS) entry which is preliminary data.</text>
</comment>
<gene>
    <name evidence="2" type="ORF">ACH429_03545</name>
</gene>
<evidence type="ECO:0000313" key="3">
    <source>
        <dbReference type="Proteomes" id="UP001611548"/>
    </source>
</evidence>
<protein>
    <recommendedName>
        <fullName evidence="4">Secreted protein</fullName>
    </recommendedName>
</protein>
<dbReference type="Proteomes" id="UP001611548">
    <property type="component" value="Unassembled WGS sequence"/>
</dbReference>
<accession>A0ABW7UKM0</accession>
<name>A0ABW7UKM0_9ACTN</name>
<organism evidence="2 3">
    <name type="scientific">Streptomyces pathocidini</name>
    <dbReference type="NCBI Taxonomy" id="1650571"/>
    <lineage>
        <taxon>Bacteria</taxon>
        <taxon>Bacillati</taxon>
        <taxon>Actinomycetota</taxon>
        <taxon>Actinomycetes</taxon>
        <taxon>Kitasatosporales</taxon>
        <taxon>Streptomycetaceae</taxon>
        <taxon>Streptomyces</taxon>
    </lineage>
</organism>
<keyword evidence="3" id="KW-1185">Reference proteome</keyword>
<reference evidence="2 3" key="1">
    <citation type="submission" date="2024-10" db="EMBL/GenBank/DDBJ databases">
        <title>The Natural Products Discovery Center: Release of the First 8490 Sequenced Strains for Exploring Actinobacteria Biosynthetic Diversity.</title>
        <authorList>
            <person name="Kalkreuter E."/>
            <person name="Kautsar S.A."/>
            <person name="Yang D."/>
            <person name="Bader C.D."/>
            <person name="Teijaro C.N."/>
            <person name="Fluegel L."/>
            <person name="Davis C.M."/>
            <person name="Simpson J.R."/>
            <person name="Lauterbach L."/>
            <person name="Steele A.D."/>
            <person name="Gui C."/>
            <person name="Meng S."/>
            <person name="Li G."/>
            <person name="Viehrig K."/>
            <person name="Ye F."/>
            <person name="Su P."/>
            <person name="Kiefer A.F."/>
            <person name="Nichols A."/>
            <person name="Cepeda A.J."/>
            <person name="Yan W."/>
            <person name="Fan B."/>
            <person name="Jiang Y."/>
            <person name="Adhikari A."/>
            <person name="Zheng C.-J."/>
            <person name="Schuster L."/>
            <person name="Cowan T.M."/>
            <person name="Smanski M.J."/>
            <person name="Chevrette M.G."/>
            <person name="De Carvalho L.P.S."/>
            <person name="Shen B."/>
        </authorList>
    </citation>
    <scope>NUCLEOTIDE SEQUENCE [LARGE SCALE GENOMIC DNA]</scope>
    <source>
        <strain evidence="2 3">NPDC020327</strain>
    </source>
</reference>
<feature type="chain" id="PRO_5045144896" description="Secreted protein" evidence="1">
    <location>
        <begin position="34"/>
        <end position="179"/>
    </location>
</feature>
<dbReference type="RefSeq" id="WP_055471420.1">
    <property type="nucleotide sequence ID" value="NZ_JBIRWE010000001.1"/>
</dbReference>
<evidence type="ECO:0008006" key="4">
    <source>
        <dbReference type="Google" id="ProtNLM"/>
    </source>
</evidence>
<feature type="signal peptide" evidence="1">
    <location>
        <begin position="1"/>
        <end position="33"/>
    </location>
</feature>
<keyword evidence="1" id="KW-0732">Signal</keyword>
<dbReference type="EMBL" id="JBIRWE010000001">
    <property type="protein sequence ID" value="MFI1963205.1"/>
    <property type="molecule type" value="Genomic_DNA"/>
</dbReference>
<proteinExistence type="predicted"/>
<evidence type="ECO:0000313" key="2">
    <source>
        <dbReference type="EMBL" id="MFI1963205.1"/>
    </source>
</evidence>
<sequence>MHFSRPRSVRGPAAALAVLTLGAALVAAPPASAQPQAAVCALNDFEMRIDSNGNATGSASGSCQSLLEPSIRSVKVEMEGTGSYNVLAATSNTHDEWTFFDDRDDVVANVVGTELREYAGPNGLILETGLAGPLSGEPLTDCTEVEAGTATRSPANNAITIVHSVEDAIPNLDVGFTIN</sequence>
<evidence type="ECO:0000256" key="1">
    <source>
        <dbReference type="SAM" id="SignalP"/>
    </source>
</evidence>